<feature type="non-terminal residue" evidence="3">
    <location>
        <position position="127"/>
    </location>
</feature>
<dbReference type="CDD" id="cd03441">
    <property type="entry name" value="R_hydratase_like"/>
    <property type="match status" value="1"/>
</dbReference>
<organism evidence="3">
    <name type="scientific">marine metagenome</name>
    <dbReference type="NCBI Taxonomy" id="408172"/>
    <lineage>
        <taxon>unclassified sequences</taxon>
        <taxon>metagenomes</taxon>
        <taxon>ecological metagenomes</taxon>
    </lineage>
</organism>
<sequence length="127" mass="13526">MTQEAINFFEGSSGESGPSQFTDETTAREVLGTEGTVASGRMSLTFAIEMLRRYFGADVFNHSGMVDLRFLRPVRPGDTITFSGKISGITREANGSKVSVNITAQNQKGDTTGVGQGSAIIPNAYLP</sequence>
<name>A0A382WS89_9ZZZZ</name>
<dbReference type="EMBL" id="UINC01161628">
    <property type="protein sequence ID" value="SVD60931.1"/>
    <property type="molecule type" value="Genomic_DNA"/>
</dbReference>
<feature type="compositionally biased region" description="Low complexity" evidence="1">
    <location>
        <begin position="8"/>
        <end position="17"/>
    </location>
</feature>
<protein>
    <recommendedName>
        <fullName evidence="2">MaoC-like domain-containing protein</fullName>
    </recommendedName>
</protein>
<feature type="region of interest" description="Disordered" evidence="1">
    <location>
        <begin position="1"/>
        <end position="22"/>
    </location>
</feature>
<reference evidence="3" key="1">
    <citation type="submission" date="2018-05" db="EMBL/GenBank/DDBJ databases">
        <authorList>
            <person name="Lanie J.A."/>
            <person name="Ng W.-L."/>
            <person name="Kazmierczak K.M."/>
            <person name="Andrzejewski T.M."/>
            <person name="Davidsen T.M."/>
            <person name="Wayne K.J."/>
            <person name="Tettelin H."/>
            <person name="Glass J.I."/>
            <person name="Rusch D."/>
            <person name="Podicherti R."/>
            <person name="Tsui H.-C.T."/>
            <person name="Winkler M.E."/>
        </authorList>
    </citation>
    <scope>NUCLEOTIDE SEQUENCE</scope>
</reference>
<proteinExistence type="predicted"/>
<dbReference type="InterPro" id="IPR002539">
    <property type="entry name" value="MaoC-like_dom"/>
</dbReference>
<evidence type="ECO:0000313" key="3">
    <source>
        <dbReference type="EMBL" id="SVD60931.1"/>
    </source>
</evidence>
<accession>A0A382WS89</accession>
<gene>
    <name evidence="3" type="ORF">METZ01_LOCUS413785</name>
</gene>
<evidence type="ECO:0000259" key="2">
    <source>
        <dbReference type="Pfam" id="PF01575"/>
    </source>
</evidence>
<feature type="domain" description="MaoC-like" evidence="2">
    <location>
        <begin position="23"/>
        <end position="104"/>
    </location>
</feature>
<evidence type="ECO:0000256" key="1">
    <source>
        <dbReference type="SAM" id="MobiDB-lite"/>
    </source>
</evidence>
<dbReference type="Gene3D" id="3.10.129.10">
    <property type="entry name" value="Hotdog Thioesterase"/>
    <property type="match status" value="1"/>
</dbReference>
<dbReference type="AlphaFoldDB" id="A0A382WS89"/>
<dbReference type="InterPro" id="IPR029069">
    <property type="entry name" value="HotDog_dom_sf"/>
</dbReference>
<dbReference type="SUPFAM" id="SSF54637">
    <property type="entry name" value="Thioesterase/thiol ester dehydrase-isomerase"/>
    <property type="match status" value="1"/>
</dbReference>
<dbReference type="Pfam" id="PF01575">
    <property type="entry name" value="MaoC_dehydratas"/>
    <property type="match status" value="1"/>
</dbReference>